<dbReference type="EMBL" id="CP092864">
    <property type="protein sequence ID" value="UYV63274.1"/>
    <property type="molecule type" value="Genomic_DNA"/>
</dbReference>
<evidence type="ECO:0008006" key="3">
    <source>
        <dbReference type="Google" id="ProtNLM"/>
    </source>
</evidence>
<evidence type="ECO:0000313" key="2">
    <source>
        <dbReference type="Proteomes" id="UP001235939"/>
    </source>
</evidence>
<evidence type="ECO:0000313" key="1">
    <source>
        <dbReference type="EMBL" id="UYV63274.1"/>
    </source>
</evidence>
<sequence length="359" mass="41342">MLASFSRVECRGDESTPGPPLCTGGYPQVFPGRIFEDSPLGYGQIERSPRLRFVGITEAVGIPSHACPLPYIQLHGGCTRTKENVNMIADGLHGALSKWRKNKVAFKRYGLVVIPKTTLLCRYYDPFCDQSFDFCVPQESSTIEYPRNKCGYRLWDEENIKIITAIDVIFSEETYSETKVKQLLTQDFVEEDNISEKLPVSEANEEHQTGYNLRNRSEYEEEMDELLTQLGEEFKIITKNNPKCFLGIEIVRNEEEILLTRDNYAEQVMEKYKMTKSKPVSTTIVDGSTGNQVVKKETEIKFPYREAIRCLIYLVNKTRPDIKFAVEFEGSNMHEPTRQDVVNIKRTLRFLKQTENFGY</sequence>
<name>A0ABY6K3A4_9ARAC</name>
<accession>A0ABY6K3A4</accession>
<organism evidence="1 2">
    <name type="scientific">Cordylochernes scorpioides</name>
    <dbReference type="NCBI Taxonomy" id="51811"/>
    <lineage>
        <taxon>Eukaryota</taxon>
        <taxon>Metazoa</taxon>
        <taxon>Ecdysozoa</taxon>
        <taxon>Arthropoda</taxon>
        <taxon>Chelicerata</taxon>
        <taxon>Arachnida</taxon>
        <taxon>Pseudoscorpiones</taxon>
        <taxon>Cheliferoidea</taxon>
        <taxon>Chernetidae</taxon>
        <taxon>Cordylochernes</taxon>
    </lineage>
</organism>
<protein>
    <recommendedName>
        <fullName evidence="3">Reverse transcriptase Ty1/copia-type domain-containing protein</fullName>
    </recommendedName>
</protein>
<reference evidence="1 2" key="1">
    <citation type="submission" date="2022-01" db="EMBL/GenBank/DDBJ databases">
        <title>A chromosomal length assembly of Cordylochernes scorpioides.</title>
        <authorList>
            <person name="Zeh D."/>
            <person name="Zeh J."/>
        </authorList>
    </citation>
    <scope>NUCLEOTIDE SEQUENCE [LARGE SCALE GENOMIC DNA]</scope>
    <source>
        <strain evidence="1">IN4F17</strain>
        <tissue evidence="1">Whole Body</tissue>
    </source>
</reference>
<keyword evidence="2" id="KW-1185">Reference proteome</keyword>
<proteinExistence type="predicted"/>
<gene>
    <name evidence="1" type="ORF">LAZ67_2003618</name>
</gene>
<dbReference type="Proteomes" id="UP001235939">
    <property type="component" value="Chromosome 02"/>
</dbReference>